<comment type="caution">
    <text evidence="2">The sequence shown here is derived from an EMBL/GenBank/DDBJ whole genome shotgun (WGS) entry which is preliminary data.</text>
</comment>
<evidence type="ECO:0000313" key="2">
    <source>
        <dbReference type="EMBL" id="RMB85426.1"/>
    </source>
</evidence>
<reference evidence="2 3" key="1">
    <citation type="submission" date="2017-11" db="EMBL/GenBank/DDBJ databases">
        <title>Draft genome of actinobacteria isolated from guarana (Paullinia cupana (Mart.) Ducke.</title>
        <authorList>
            <person name="Siqueira K.A."/>
            <person name="Liotti R.G."/>
            <person name="Mendes T.A.O."/>
            <person name="Soares M.A."/>
        </authorList>
    </citation>
    <scope>NUCLEOTIDE SEQUENCE [LARGE SCALE GENOMIC DNA]</scope>
    <source>
        <strain evidence="2 3">193</strain>
    </source>
</reference>
<dbReference type="AlphaFoldDB" id="A0A3M0ITE9"/>
<gene>
    <name evidence="2" type="ORF">CTZ28_14390</name>
</gene>
<accession>A0A3M0ITE9</accession>
<feature type="region of interest" description="Disordered" evidence="1">
    <location>
        <begin position="112"/>
        <end position="139"/>
    </location>
</feature>
<dbReference type="Proteomes" id="UP000270471">
    <property type="component" value="Unassembled WGS sequence"/>
</dbReference>
<dbReference type="EMBL" id="PENI01000007">
    <property type="protein sequence ID" value="RMB85426.1"/>
    <property type="molecule type" value="Genomic_DNA"/>
</dbReference>
<evidence type="ECO:0000313" key="3">
    <source>
        <dbReference type="Proteomes" id="UP000270471"/>
    </source>
</evidence>
<dbReference type="OrthoDB" id="3405463at2"/>
<proteinExistence type="predicted"/>
<protein>
    <submittedName>
        <fullName evidence="2">Resolvase</fullName>
    </submittedName>
</protein>
<keyword evidence="3" id="KW-1185">Reference proteome</keyword>
<evidence type="ECO:0000256" key="1">
    <source>
        <dbReference type="SAM" id="MobiDB-lite"/>
    </source>
</evidence>
<organism evidence="2 3">
    <name type="scientific">Streptomyces shenzhenensis</name>
    <dbReference type="NCBI Taxonomy" id="943815"/>
    <lineage>
        <taxon>Bacteria</taxon>
        <taxon>Bacillati</taxon>
        <taxon>Actinomycetota</taxon>
        <taxon>Actinomycetes</taxon>
        <taxon>Kitasatosporales</taxon>
        <taxon>Streptomycetaceae</taxon>
        <taxon>Streptomyces</taxon>
    </lineage>
</organism>
<name>A0A3M0ITE9_9ACTN</name>
<sequence length="139" mass="14954">MRTAYLEGRSIAALARDHGVSRGAIRTAVADLLPDHIATEEESSAPGLPVTLDVPGKVADFLRVTELEPAERAALDQGVTVRRGQGYTLRVTAVYAVHRQLLARCRPLDGAQGAPAVPAQRKARREYEHRVSTLAPIGP</sequence>